<name>A0A151ASE7_9CLOT</name>
<dbReference type="GO" id="GO:1901982">
    <property type="term" value="F:maltose binding"/>
    <property type="evidence" value="ECO:0007669"/>
    <property type="project" value="TreeGrafter"/>
</dbReference>
<dbReference type="Proteomes" id="UP000075531">
    <property type="component" value="Unassembled WGS sequence"/>
</dbReference>
<evidence type="ECO:0000313" key="4">
    <source>
        <dbReference type="EMBL" id="KYH30512.1"/>
    </source>
</evidence>
<dbReference type="PANTHER" id="PTHR30061">
    <property type="entry name" value="MALTOSE-BINDING PERIPLASMIC PROTEIN"/>
    <property type="match status" value="1"/>
</dbReference>
<dbReference type="PANTHER" id="PTHR30061:SF50">
    <property type="entry name" value="MALTOSE_MALTODEXTRIN-BINDING PERIPLASMIC PROTEIN"/>
    <property type="match status" value="1"/>
</dbReference>
<dbReference type="GO" id="GO:0015768">
    <property type="term" value="P:maltose transport"/>
    <property type="evidence" value="ECO:0007669"/>
    <property type="project" value="TreeGrafter"/>
</dbReference>
<accession>A0A151ASE7</accession>
<dbReference type="PATRIC" id="fig|1121338.3.peg.2702"/>
<comment type="similarity">
    <text evidence="1">Belongs to the bacterial solute-binding protein 1 family.</text>
</comment>
<dbReference type="STRING" id="1121338.CLTEP_26000"/>
<keyword evidence="2" id="KW-0813">Transport</keyword>
<keyword evidence="5" id="KW-1185">Reference proteome</keyword>
<comment type="caution">
    <text evidence="4">The sequence shown here is derived from an EMBL/GenBank/DDBJ whole genome shotgun (WGS) entry which is preliminary data.</text>
</comment>
<evidence type="ECO:0000256" key="2">
    <source>
        <dbReference type="ARBA" id="ARBA00022448"/>
    </source>
</evidence>
<dbReference type="RefSeq" id="WP_066827343.1">
    <property type="nucleotide sequence ID" value="NZ_LTBA01000069.1"/>
</dbReference>
<dbReference type="AlphaFoldDB" id="A0A151ASE7"/>
<sequence length="413" mass="47848">MKCTLKYKTVLIIVIIVFSLNIFGCSKKQESKKEEKSKLNVYINIDDEYSLKEVNFIINEFQNANENVDVKFTGGIGDRKLVNNEENLIERSDIIFASRNKMIDMKKKGLLANLSDKYDENQIKERYYNVIGAYGRIGEEYYGIGLMPYSIEFLYNKDALRKLNISFPSNVDEWIKILKIYKDNGVQVPIVMNKEMEIENVIGSIIINSNVNMENITGMYDSGFNQYSKVTNMQRAFNIIHEFVRNGYFNNSIFINGDEKDIDRFLKGEFPLIISSSYYHNKFNESNIGIVREYYNNTLVCNIPVIVEPLLCVSEKNSNSIEVNNFIKFVLSDEFQNKLVNLGYITGNKKANREFTSLNKIIVEHINNASSSSILFTYNMPKKINKNIAHSIAEILKGRYTGKEWYEILKNTY</sequence>
<dbReference type="GO" id="GO:0055052">
    <property type="term" value="C:ATP-binding cassette (ABC) transporter complex, substrate-binding subunit-containing"/>
    <property type="evidence" value="ECO:0007669"/>
    <property type="project" value="TreeGrafter"/>
</dbReference>
<organism evidence="4 5">
    <name type="scientific">Clostridium tepidiprofundi DSM 19306</name>
    <dbReference type="NCBI Taxonomy" id="1121338"/>
    <lineage>
        <taxon>Bacteria</taxon>
        <taxon>Bacillati</taxon>
        <taxon>Bacillota</taxon>
        <taxon>Clostridia</taxon>
        <taxon>Eubacteriales</taxon>
        <taxon>Clostridiaceae</taxon>
        <taxon>Clostridium</taxon>
    </lineage>
</organism>
<evidence type="ECO:0008006" key="6">
    <source>
        <dbReference type="Google" id="ProtNLM"/>
    </source>
</evidence>
<reference evidence="4 5" key="1">
    <citation type="submission" date="2016-02" db="EMBL/GenBank/DDBJ databases">
        <title>Genome sequence of Clostridium tepidiprofundi DSM 19306.</title>
        <authorList>
            <person name="Poehlein A."/>
            <person name="Daniel R."/>
        </authorList>
    </citation>
    <scope>NUCLEOTIDE SEQUENCE [LARGE SCALE GENOMIC DNA]</scope>
    <source>
        <strain evidence="4 5">DSM 19306</strain>
    </source>
</reference>
<dbReference type="Gene3D" id="3.40.190.10">
    <property type="entry name" value="Periplasmic binding protein-like II"/>
    <property type="match status" value="1"/>
</dbReference>
<dbReference type="EMBL" id="LTBA01000069">
    <property type="protein sequence ID" value="KYH30512.1"/>
    <property type="molecule type" value="Genomic_DNA"/>
</dbReference>
<dbReference type="SUPFAM" id="SSF53850">
    <property type="entry name" value="Periplasmic binding protein-like II"/>
    <property type="match status" value="1"/>
</dbReference>
<dbReference type="OrthoDB" id="1878199at2"/>
<evidence type="ECO:0000256" key="1">
    <source>
        <dbReference type="ARBA" id="ARBA00008520"/>
    </source>
</evidence>
<evidence type="ECO:0000313" key="5">
    <source>
        <dbReference type="Proteomes" id="UP000075531"/>
    </source>
</evidence>
<proteinExistence type="inferred from homology"/>
<protein>
    <recommendedName>
        <fullName evidence="6">Bacterial extracellular solute-binding protein</fullName>
    </recommendedName>
</protein>
<dbReference type="GO" id="GO:0042956">
    <property type="term" value="P:maltodextrin transmembrane transport"/>
    <property type="evidence" value="ECO:0007669"/>
    <property type="project" value="TreeGrafter"/>
</dbReference>
<gene>
    <name evidence="4" type="ORF">CLTEP_26000</name>
</gene>
<keyword evidence="3" id="KW-0732">Signal</keyword>
<evidence type="ECO:0000256" key="3">
    <source>
        <dbReference type="ARBA" id="ARBA00022729"/>
    </source>
</evidence>